<dbReference type="AlphaFoldDB" id="A0A5N6WKG2"/>
<keyword evidence="3" id="KW-1185">Reference proteome</keyword>
<evidence type="ECO:0000313" key="3">
    <source>
        <dbReference type="Proteomes" id="UP000325945"/>
    </source>
</evidence>
<organism evidence="2 3">
    <name type="scientific">Aspergillus sergii</name>
    <dbReference type="NCBI Taxonomy" id="1034303"/>
    <lineage>
        <taxon>Eukaryota</taxon>
        <taxon>Fungi</taxon>
        <taxon>Dikarya</taxon>
        <taxon>Ascomycota</taxon>
        <taxon>Pezizomycotina</taxon>
        <taxon>Eurotiomycetes</taxon>
        <taxon>Eurotiomycetidae</taxon>
        <taxon>Eurotiales</taxon>
        <taxon>Aspergillaceae</taxon>
        <taxon>Aspergillus</taxon>
        <taxon>Aspergillus subgen. Circumdati</taxon>
    </lineage>
</organism>
<sequence length="82" mass="9512">MLNISMPLPFFDFIVTIVCSLHMTCTGYNILATGYRSQQQSLGRLEPRGYIMMYIPVFIMTWVVARLTFFLNPKTHKLHISP</sequence>
<proteinExistence type="predicted"/>
<keyword evidence="1" id="KW-0812">Transmembrane</keyword>
<dbReference type="EMBL" id="ML741901">
    <property type="protein sequence ID" value="KAE8320716.1"/>
    <property type="molecule type" value="Genomic_DNA"/>
</dbReference>
<keyword evidence="1" id="KW-1133">Transmembrane helix</keyword>
<feature type="transmembrane region" description="Helical" evidence="1">
    <location>
        <begin position="12"/>
        <end position="31"/>
    </location>
</feature>
<evidence type="ECO:0000256" key="1">
    <source>
        <dbReference type="SAM" id="Phobius"/>
    </source>
</evidence>
<name>A0A5N6WKG2_9EURO</name>
<gene>
    <name evidence="2" type="ORF">BDV39DRAFT_33064</name>
</gene>
<accession>A0A5N6WKG2</accession>
<dbReference type="Proteomes" id="UP000325945">
    <property type="component" value="Unassembled WGS sequence"/>
</dbReference>
<keyword evidence="1" id="KW-0472">Membrane</keyword>
<evidence type="ECO:0000313" key="2">
    <source>
        <dbReference type="EMBL" id="KAE8320716.1"/>
    </source>
</evidence>
<feature type="transmembrane region" description="Helical" evidence="1">
    <location>
        <begin position="51"/>
        <end position="71"/>
    </location>
</feature>
<protein>
    <submittedName>
        <fullName evidence="2">Uncharacterized protein</fullName>
    </submittedName>
</protein>
<reference evidence="3" key="1">
    <citation type="submission" date="2019-04" db="EMBL/GenBank/DDBJ databases">
        <title>Friends and foes A comparative genomics studyof 23 Aspergillus species from section Flavi.</title>
        <authorList>
            <consortium name="DOE Joint Genome Institute"/>
            <person name="Kjaerbolling I."/>
            <person name="Vesth T."/>
            <person name="Frisvad J.C."/>
            <person name="Nybo J.L."/>
            <person name="Theobald S."/>
            <person name="Kildgaard S."/>
            <person name="Isbrandt T."/>
            <person name="Kuo A."/>
            <person name="Sato A."/>
            <person name="Lyhne E.K."/>
            <person name="Kogle M.E."/>
            <person name="Wiebenga A."/>
            <person name="Kun R.S."/>
            <person name="Lubbers R.J."/>
            <person name="Makela M.R."/>
            <person name="Barry K."/>
            <person name="Chovatia M."/>
            <person name="Clum A."/>
            <person name="Daum C."/>
            <person name="Haridas S."/>
            <person name="He G."/>
            <person name="LaButti K."/>
            <person name="Lipzen A."/>
            <person name="Mondo S."/>
            <person name="Riley R."/>
            <person name="Salamov A."/>
            <person name="Simmons B.A."/>
            <person name="Magnuson J.K."/>
            <person name="Henrissat B."/>
            <person name="Mortensen U.H."/>
            <person name="Larsen T.O."/>
            <person name="Devries R.P."/>
            <person name="Grigoriev I.V."/>
            <person name="Machida M."/>
            <person name="Baker S.E."/>
            <person name="Andersen M.R."/>
        </authorList>
    </citation>
    <scope>NUCLEOTIDE SEQUENCE [LARGE SCALE GENOMIC DNA]</scope>
    <source>
        <strain evidence="3">CBS 130017</strain>
    </source>
</reference>